<feature type="domain" description="Phage-Barnase-EndoU-ColicinE5/D-RelE like nuclease 2" evidence="2">
    <location>
        <begin position="718"/>
        <end position="817"/>
    </location>
</feature>
<evidence type="ECO:0000313" key="4">
    <source>
        <dbReference type="EMBL" id="SFQ47649.1"/>
    </source>
</evidence>
<proteinExistence type="predicted"/>
<dbReference type="InterPro" id="IPR009279">
    <property type="entry name" value="Portal_Mu"/>
</dbReference>
<dbReference type="STRING" id="1079859.SAMN04515674_113153"/>
<gene>
    <name evidence="3" type="ORF">SAMN04515674_113153</name>
    <name evidence="4" type="ORF">SAMN04515674_12167</name>
</gene>
<feature type="domain" description="Phage head morphogenesis" evidence="1">
    <location>
        <begin position="547"/>
        <end position="623"/>
    </location>
</feature>
<evidence type="ECO:0000313" key="5">
    <source>
        <dbReference type="Proteomes" id="UP000199306"/>
    </source>
</evidence>
<dbReference type="AlphaFoldDB" id="A0A1I5YTV4"/>
<dbReference type="Pfam" id="PF06074">
    <property type="entry name" value="Portal_Mu"/>
    <property type="match status" value="1"/>
</dbReference>
<dbReference type="NCBIfam" id="TIGR01641">
    <property type="entry name" value="phageSPP1_gp7"/>
    <property type="match status" value="1"/>
</dbReference>
<evidence type="ECO:0000259" key="2">
    <source>
        <dbReference type="Pfam" id="PF18810"/>
    </source>
</evidence>
<dbReference type="Pfam" id="PF04233">
    <property type="entry name" value="Phage_Mu_F"/>
    <property type="match status" value="1"/>
</dbReference>
<dbReference type="RefSeq" id="WP_092018854.1">
    <property type="nucleotide sequence ID" value="NZ_FOXH01000013.1"/>
</dbReference>
<protein>
    <submittedName>
        <fullName evidence="4">Phage putative head morphogenesis protein, SPP1 gp7 family</fullName>
    </submittedName>
</protein>
<sequence length="829" mass="95289">MASNLYSKPDKGFFKTLLSAVKNLSDQPQFSSKGRKLPWNSKSVFQTRQDINSWKRAEAAYNNAEYPQNFLIQILFDEVLKDARLASQINNRIQQVLSATFVLKNKGGEVDEEATKTLSKHPLFRSLTKSGLDSIYRGYSLIELLFDQDGNLTAEDLPRTNIIAQKGIFLKDWNDQDGIKYREMTEFGTWILEYNSKEIGLINKAVSHVLFKRFAMACWSELCEIYGIPPRVMKTNTSDDGMLKRAEQMMQDMGSAAWFIIDEDESFEFADNVTTKGEVYQNLIQLCNDEMSMLISGAIVGQDTKNGSNAKEKASQDLQWYLVQDDMKLSELQWNLINLPALAKHGIIPDGLTLEFEKAEDITQLWTFTKDAMSFYDFDIEWLNNKFGLNIVESKKSNQQQNSLSALSFFLKAPKNGAMTEETCCGQAHTSEIKLLSTIDDNDLIKRYWDGEGNKLFDQELFTYTVDNLAEAFSKGWKKSKENLSYGIEYGADDPAALTAYEMNLFRFGGVKTLAESQLLNKAFRDSKSFQDFSIRASLITKIHNKDWLRTEYNTALSVGETSATYYRLKQQTELFPFWEYKTVDDNKVRPEHRLLDGLLLRAEDPIWRKIYPPNGWNCRCYVVPRLKTEKGSNDLSQNSATAEAFTNSDEFKKAEKSGWGINRAETQEVFTANQQYITNITEANKLLSELSPADFKMKEVTNKPVRDIFKGDAVAFFDEKAKDNILTFTDYNNRKLNIAKRDFLAHSTEGKESRKEFLLDLSRILNNPDEVWFKAERKGQMFNQYMYIKYFEDMPVAIVAEMSKKGVFKLKTWFEVANLAIRWGLLIK</sequence>
<reference evidence="4 5" key="1">
    <citation type="submission" date="2016-10" db="EMBL/GenBank/DDBJ databases">
        <authorList>
            <person name="de Groot N.N."/>
        </authorList>
    </citation>
    <scope>NUCLEOTIDE SEQUENCE [LARGE SCALE GENOMIC DNA]</scope>
    <source>
        <strain evidence="4">E92</strain>
        <strain evidence="5">E92,LMG 26720,CCM 7988</strain>
    </source>
</reference>
<dbReference type="Pfam" id="PF18810">
    <property type="entry name" value="PBECR2"/>
    <property type="match status" value="1"/>
</dbReference>
<evidence type="ECO:0000259" key="1">
    <source>
        <dbReference type="Pfam" id="PF04233"/>
    </source>
</evidence>
<evidence type="ECO:0000313" key="3">
    <source>
        <dbReference type="EMBL" id="SFQ27290.1"/>
    </source>
</evidence>
<accession>A0A1I5YTV4</accession>
<organism evidence="4 5">
    <name type="scientific">Pseudarcicella hirudinis</name>
    <dbReference type="NCBI Taxonomy" id="1079859"/>
    <lineage>
        <taxon>Bacteria</taxon>
        <taxon>Pseudomonadati</taxon>
        <taxon>Bacteroidota</taxon>
        <taxon>Cytophagia</taxon>
        <taxon>Cytophagales</taxon>
        <taxon>Flectobacillaceae</taxon>
        <taxon>Pseudarcicella</taxon>
    </lineage>
</organism>
<dbReference type="EMBL" id="FOXH01000021">
    <property type="protein sequence ID" value="SFQ47649.1"/>
    <property type="molecule type" value="Genomic_DNA"/>
</dbReference>
<dbReference type="InterPro" id="IPR041110">
    <property type="entry name" value="PBECR2"/>
</dbReference>
<name>A0A1I5YTV4_9BACT</name>
<keyword evidence="5" id="KW-1185">Reference proteome</keyword>
<dbReference type="EMBL" id="FOXH01000013">
    <property type="protein sequence ID" value="SFQ27290.1"/>
    <property type="molecule type" value="Genomic_DNA"/>
</dbReference>
<dbReference type="InterPro" id="IPR006528">
    <property type="entry name" value="Phage_head_morphogenesis_dom"/>
</dbReference>
<dbReference type="Proteomes" id="UP000199306">
    <property type="component" value="Unassembled WGS sequence"/>
</dbReference>
<dbReference type="OrthoDB" id="9797300at2"/>